<name>A0A094Q4U3_9ZZZZ</name>
<gene>
    <name evidence="3" type="ORF">GM50_6240</name>
</gene>
<feature type="transmembrane region" description="Helical" evidence="1">
    <location>
        <begin position="53"/>
        <end position="70"/>
    </location>
</feature>
<organism evidence="3">
    <name type="scientific">freshwater metagenome</name>
    <dbReference type="NCBI Taxonomy" id="449393"/>
    <lineage>
        <taxon>unclassified sequences</taxon>
        <taxon>metagenomes</taxon>
        <taxon>ecological metagenomes</taxon>
    </lineage>
</organism>
<evidence type="ECO:0000259" key="2">
    <source>
        <dbReference type="Pfam" id="PF09990"/>
    </source>
</evidence>
<feature type="transmembrane region" description="Helical" evidence="1">
    <location>
        <begin position="90"/>
        <end position="106"/>
    </location>
</feature>
<evidence type="ECO:0000313" key="3">
    <source>
        <dbReference type="EMBL" id="KGA19175.1"/>
    </source>
</evidence>
<sequence>MIASGGIFGSVAGLPLHPLVIHAAIVLIPLAAISALVMSYLPSFSRRYGKVTLVIALFAQASLFLAKLTGEAFEEILDKNVGNHAELGEIAPFVTLPMVALIFLRWRLDRSGATVGSALVRRLTSLALIVASLASIVIVVLVGHSGAESVWGWIDKL</sequence>
<keyword evidence="1" id="KW-0812">Transmembrane</keyword>
<feature type="domain" description="DUF2231" evidence="2">
    <location>
        <begin position="13"/>
        <end position="151"/>
    </location>
</feature>
<dbReference type="EMBL" id="JNSK01000015">
    <property type="protein sequence ID" value="KGA19175.1"/>
    <property type="molecule type" value="Genomic_DNA"/>
</dbReference>
<protein>
    <recommendedName>
        <fullName evidence="2">DUF2231 domain-containing protein</fullName>
    </recommendedName>
</protein>
<proteinExistence type="predicted"/>
<reference evidence="3" key="1">
    <citation type="submission" date="2014-05" db="EMBL/GenBank/DDBJ databases">
        <title>Key roles for freshwater Actinobacteria revealed by deep metagenomic sequencing.</title>
        <authorList>
            <person name="Ghai R."/>
            <person name="Mizuno C.M."/>
            <person name="Picazo A."/>
            <person name="Camacho A."/>
            <person name="Rodriguez-Valera F."/>
        </authorList>
    </citation>
    <scope>NUCLEOTIDE SEQUENCE</scope>
</reference>
<feature type="transmembrane region" description="Helical" evidence="1">
    <location>
        <begin position="126"/>
        <end position="147"/>
    </location>
</feature>
<keyword evidence="1" id="KW-1133">Transmembrane helix</keyword>
<evidence type="ECO:0000256" key="1">
    <source>
        <dbReference type="SAM" id="Phobius"/>
    </source>
</evidence>
<comment type="caution">
    <text evidence="3">The sequence shown here is derived from an EMBL/GenBank/DDBJ whole genome shotgun (WGS) entry which is preliminary data.</text>
</comment>
<dbReference type="AlphaFoldDB" id="A0A094Q4U3"/>
<keyword evidence="1" id="KW-0472">Membrane</keyword>
<dbReference type="Pfam" id="PF09990">
    <property type="entry name" value="DUF2231"/>
    <property type="match status" value="1"/>
</dbReference>
<accession>A0A094Q4U3</accession>
<feature type="transmembrane region" description="Helical" evidence="1">
    <location>
        <begin position="20"/>
        <end position="41"/>
    </location>
</feature>
<dbReference type="InterPro" id="IPR019251">
    <property type="entry name" value="DUF2231_TM"/>
</dbReference>